<keyword evidence="15" id="KW-1185">Reference proteome</keyword>
<dbReference type="InterPro" id="IPR013083">
    <property type="entry name" value="Znf_RING/FYVE/PHD"/>
</dbReference>
<feature type="region of interest" description="Disordered" evidence="13">
    <location>
        <begin position="832"/>
        <end position="877"/>
    </location>
</feature>
<evidence type="ECO:0000256" key="8">
    <source>
        <dbReference type="ARBA" id="ARBA00022786"/>
    </source>
</evidence>
<keyword evidence="12" id="KW-0175">Coiled coil</keyword>
<evidence type="ECO:0000313" key="16">
    <source>
        <dbReference type="RefSeq" id="XP_025073747.1"/>
    </source>
</evidence>
<dbReference type="CDD" id="cd16550">
    <property type="entry name" value="RING-HC_RNF168"/>
    <property type="match status" value="1"/>
</dbReference>
<gene>
    <name evidence="16" type="primary">LOC105425919</name>
</gene>
<evidence type="ECO:0000256" key="11">
    <source>
        <dbReference type="PROSITE-ProRule" id="PRU00175"/>
    </source>
</evidence>
<dbReference type="AlphaFoldDB" id="A0A8N1S6M1"/>
<dbReference type="Gene3D" id="3.30.40.10">
    <property type="entry name" value="Zinc/RING finger domain, C3HC4 (zinc finger)"/>
    <property type="match status" value="1"/>
</dbReference>
<feature type="compositionally biased region" description="Polar residues" evidence="13">
    <location>
        <begin position="474"/>
        <end position="492"/>
    </location>
</feature>
<evidence type="ECO:0000256" key="13">
    <source>
        <dbReference type="SAM" id="MobiDB-lite"/>
    </source>
</evidence>
<evidence type="ECO:0000256" key="3">
    <source>
        <dbReference type="ARBA" id="ARBA00012483"/>
    </source>
</evidence>
<reference evidence="16" key="1">
    <citation type="submission" date="2025-08" db="UniProtKB">
        <authorList>
            <consortium name="RefSeq"/>
        </authorList>
    </citation>
    <scope>IDENTIFICATION</scope>
</reference>
<dbReference type="GO" id="GO:0008270">
    <property type="term" value="F:zinc ion binding"/>
    <property type="evidence" value="ECO:0007669"/>
    <property type="project" value="UniProtKB-KW"/>
</dbReference>
<dbReference type="SMART" id="SM00184">
    <property type="entry name" value="RING"/>
    <property type="match status" value="1"/>
</dbReference>
<keyword evidence="5" id="KW-0479">Metal-binding</keyword>
<dbReference type="PROSITE" id="PS50089">
    <property type="entry name" value="ZF_RING_2"/>
    <property type="match status" value="1"/>
</dbReference>
<comment type="subcellular location">
    <subcellularLocation>
        <location evidence="2">Nucleus</location>
    </subcellularLocation>
</comment>
<dbReference type="SUPFAM" id="SSF57850">
    <property type="entry name" value="RING/U-box"/>
    <property type="match status" value="1"/>
</dbReference>
<dbReference type="InterPro" id="IPR018957">
    <property type="entry name" value="Znf_C3HC4_RING-type"/>
</dbReference>
<feature type="coiled-coil region" evidence="12">
    <location>
        <begin position="123"/>
        <end position="150"/>
    </location>
</feature>
<evidence type="ECO:0000256" key="1">
    <source>
        <dbReference type="ARBA" id="ARBA00000900"/>
    </source>
</evidence>
<feature type="compositionally biased region" description="Basic residues" evidence="13">
    <location>
        <begin position="853"/>
        <end position="864"/>
    </location>
</feature>
<comment type="catalytic activity">
    <reaction evidence="1">
        <text>S-ubiquitinyl-[E2 ubiquitin-conjugating enzyme]-L-cysteine + [acceptor protein]-L-lysine = [E2 ubiquitin-conjugating enzyme]-L-cysteine + N(6)-ubiquitinyl-[acceptor protein]-L-lysine.</text>
        <dbReference type="EC" id="2.3.2.27"/>
    </reaction>
</comment>
<evidence type="ECO:0000256" key="2">
    <source>
        <dbReference type="ARBA" id="ARBA00004123"/>
    </source>
</evidence>
<evidence type="ECO:0000256" key="10">
    <source>
        <dbReference type="ARBA" id="ARBA00023242"/>
    </source>
</evidence>
<dbReference type="EC" id="2.3.2.27" evidence="3"/>
<dbReference type="GO" id="GO:0035861">
    <property type="term" value="C:site of double-strand break"/>
    <property type="evidence" value="ECO:0007669"/>
    <property type="project" value="TreeGrafter"/>
</dbReference>
<proteinExistence type="predicted"/>
<dbReference type="InterPro" id="IPR051657">
    <property type="entry name" value="RNF168/RNF169_E3_ubiq-ligase"/>
</dbReference>
<name>A0A8N1S6M1_9HYME</name>
<keyword evidence="7 11" id="KW-0863">Zinc-finger</keyword>
<feature type="compositionally biased region" description="Basic and acidic residues" evidence="13">
    <location>
        <begin position="865"/>
        <end position="877"/>
    </location>
</feature>
<keyword evidence="10" id="KW-0539">Nucleus</keyword>
<dbReference type="PROSITE" id="PS00518">
    <property type="entry name" value="ZF_RING_1"/>
    <property type="match status" value="1"/>
</dbReference>
<dbReference type="CDD" id="cd22249">
    <property type="entry name" value="UDM1_RNF168_RNF169-like"/>
    <property type="match status" value="1"/>
</dbReference>
<keyword evidence="9" id="KW-0862">Zinc</keyword>
<dbReference type="GO" id="GO:0031491">
    <property type="term" value="F:nucleosome binding"/>
    <property type="evidence" value="ECO:0007669"/>
    <property type="project" value="TreeGrafter"/>
</dbReference>
<keyword evidence="6" id="KW-0227">DNA damage</keyword>
<dbReference type="InterPro" id="IPR017907">
    <property type="entry name" value="Znf_RING_CS"/>
</dbReference>
<keyword evidence="4" id="KW-0808">Transferase</keyword>
<feature type="region of interest" description="Disordered" evidence="13">
    <location>
        <begin position="456"/>
        <end position="492"/>
    </location>
</feature>
<evidence type="ECO:0000256" key="9">
    <source>
        <dbReference type="ARBA" id="ARBA00022833"/>
    </source>
</evidence>
<evidence type="ECO:0000259" key="14">
    <source>
        <dbReference type="PROSITE" id="PS50089"/>
    </source>
</evidence>
<evidence type="ECO:0000256" key="4">
    <source>
        <dbReference type="ARBA" id="ARBA00022679"/>
    </source>
</evidence>
<evidence type="ECO:0000256" key="12">
    <source>
        <dbReference type="SAM" id="Coils"/>
    </source>
</evidence>
<dbReference type="InterPro" id="IPR001841">
    <property type="entry name" value="Znf_RING"/>
</dbReference>
<feature type="compositionally biased region" description="Polar residues" evidence="13">
    <location>
        <begin position="588"/>
        <end position="598"/>
    </location>
</feature>
<organism evidence="15 16">
    <name type="scientific">Pogonomyrmex barbatus</name>
    <name type="common">red harvester ant</name>
    <dbReference type="NCBI Taxonomy" id="144034"/>
    <lineage>
        <taxon>Eukaryota</taxon>
        <taxon>Metazoa</taxon>
        <taxon>Ecdysozoa</taxon>
        <taxon>Arthropoda</taxon>
        <taxon>Hexapoda</taxon>
        <taxon>Insecta</taxon>
        <taxon>Pterygota</taxon>
        <taxon>Neoptera</taxon>
        <taxon>Endopterygota</taxon>
        <taxon>Hymenoptera</taxon>
        <taxon>Apocrita</taxon>
        <taxon>Aculeata</taxon>
        <taxon>Formicoidea</taxon>
        <taxon>Formicidae</taxon>
        <taxon>Myrmicinae</taxon>
        <taxon>Pogonomyrmex</taxon>
    </lineage>
</organism>
<sequence length="877" mass="99476">MYLKRTSKLLDLSVSRTAADVHLRDLTCPVCRGILIEPVTLPCTHNLCLRCLRGTFEHNSLSCPLCRIRVGSWLRNATKSETLVNHGLWELIRSKFPKEVENKYNGEEGDLGLDADYAANRILSAAGEIHREYEAQLQMAEEEMRRQRQAEQMASEVLIQKIQAEEQQMLLAQLAKDQLLAKTLAKQQAMARQKEVAKCYNECLGPSISSYPFNDSKFNYANVLVNTPETSQNEPARLEGRHVGLPESVRDNSKPRQMNMALLSKIEMYSGEMNASGMHKNSAVHCCQKQMPIYNAVTKALKHQVSKFIQPCTSSYSTDPGCSTSRAYATETKEELRIPSDVVNSKKKSLGVEVCMTLADDDERIGSAESSGSHDSINQEIHHFKPIKTVPRTKLKISSDGKQIDPKLIRVIPILKKISNAVPKPPSPTHMKRIIGCSWSAFRDIVIGKIRQDAKEKHAAQNLRDTGPPIDQPKPSTSLVQPQTISSKPTTKVQNDAIRRLDFIPESSFDSNKNYTKNESKIINGTKVSKKLSLDDEVDTRKTRKSWRTNPRNGMIVKSKRHRNLRNNRKETRSVNVTDEEDDDPIDSNLSFDKTSPQTDERNGYDDVAVENIAERIKRRKENAEKKTGMESNTSKRSRAATKRKALPERTDKGPVVDQASFSMSQENTKVDKDPTKKTKRRKTSRGFQNNNSDELEKNELSTDPASGLRKSARNLMKTSSTTGESNDARNRNNNKFNYDSPPESCDETEECVPENKRNAVEFSDEEVIEEQQRIERLLLQEREDFELARRLQAQFDEMERIAGRTRRLRKATESGRNLDVNSREINTVRTVRSTGGARRTTKRKPVANIATKQKRGRPPKRIKITVDAREDETRTR</sequence>
<feature type="compositionally biased region" description="Basic residues" evidence="13">
    <location>
        <begin position="558"/>
        <end position="567"/>
    </location>
</feature>
<feature type="domain" description="RING-type" evidence="14">
    <location>
        <begin position="28"/>
        <end position="67"/>
    </location>
</feature>
<dbReference type="RefSeq" id="XP_025073747.1">
    <property type="nucleotide sequence ID" value="XM_025217962.1"/>
</dbReference>
<dbReference type="PANTHER" id="PTHR23328:SF0">
    <property type="entry name" value="RING-TYPE DOMAIN-CONTAINING PROTEIN"/>
    <property type="match status" value="1"/>
</dbReference>
<dbReference type="GeneID" id="105425919"/>
<feature type="compositionally biased region" description="Polar residues" evidence="13">
    <location>
        <begin position="717"/>
        <end position="726"/>
    </location>
</feature>
<dbReference type="Pfam" id="PF00097">
    <property type="entry name" value="zf-C3HC4"/>
    <property type="match status" value="1"/>
</dbReference>
<feature type="compositionally biased region" description="Basic residues" evidence="13">
    <location>
        <begin position="636"/>
        <end position="645"/>
    </location>
</feature>
<dbReference type="GO" id="GO:0006302">
    <property type="term" value="P:double-strand break repair"/>
    <property type="evidence" value="ECO:0007669"/>
    <property type="project" value="TreeGrafter"/>
</dbReference>
<evidence type="ECO:0000256" key="6">
    <source>
        <dbReference type="ARBA" id="ARBA00022763"/>
    </source>
</evidence>
<dbReference type="GO" id="GO:0005634">
    <property type="term" value="C:nucleus"/>
    <property type="evidence" value="ECO:0007669"/>
    <property type="project" value="UniProtKB-SubCell"/>
</dbReference>
<feature type="region of interest" description="Disordered" evidence="13">
    <location>
        <begin position="532"/>
        <end position="753"/>
    </location>
</feature>
<dbReference type="OrthoDB" id="426657at2759"/>
<accession>A0A8N1S6M1</accession>
<protein>
    <recommendedName>
        <fullName evidence="3">RING-type E3 ubiquitin transferase</fullName>
        <ecNumber evidence="3">2.3.2.27</ecNumber>
    </recommendedName>
</protein>
<feature type="compositionally biased region" description="Basic and acidic residues" evidence="13">
    <location>
        <begin position="646"/>
        <end position="655"/>
    </location>
</feature>
<dbReference type="Proteomes" id="UP000504615">
    <property type="component" value="Unplaced"/>
</dbReference>
<evidence type="ECO:0000256" key="5">
    <source>
        <dbReference type="ARBA" id="ARBA00022723"/>
    </source>
</evidence>
<keyword evidence="8" id="KW-0833">Ubl conjugation pathway</keyword>
<dbReference type="GO" id="GO:0061630">
    <property type="term" value="F:ubiquitin protein ligase activity"/>
    <property type="evidence" value="ECO:0007669"/>
    <property type="project" value="UniProtKB-EC"/>
</dbReference>
<evidence type="ECO:0000313" key="15">
    <source>
        <dbReference type="Proteomes" id="UP000504615"/>
    </source>
</evidence>
<dbReference type="PANTHER" id="PTHR23328">
    <property type="entry name" value="RING-TYPE DOMAIN-CONTAINING PROTEIN"/>
    <property type="match status" value="1"/>
</dbReference>
<evidence type="ECO:0000256" key="7">
    <source>
        <dbReference type="ARBA" id="ARBA00022771"/>
    </source>
</evidence>